<keyword evidence="3" id="KW-1185">Reference proteome</keyword>
<dbReference type="InterPro" id="IPR020471">
    <property type="entry name" value="AKR"/>
</dbReference>
<accession>A0ABT0ZSI1</accession>
<dbReference type="Pfam" id="PF00248">
    <property type="entry name" value="Aldo_ket_red"/>
    <property type="match status" value="1"/>
</dbReference>
<name>A0ABT0ZSI1_9PSEU</name>
<dbReference type="EMBL" id="JAGSOV010000005">
    <property type="protein sequence ID" value="MCO1653680.1"/>
    <property type="molecule type" value="Genomic_DNA"/>
</dbReference>
<proteinExistence type="predicted"/>
<dbReference type="Proteomes" id="UP001165283">
    <property type="component" value="Unassembled WGS sequence"/>
</dbReference>
<dbReference type="Gene3D" id="3.20.20.100">
    <property type="entry name" value="NADP-dependent oxidoreductase domain"/>
    <property type="match status" value="1"/>
</dbReference>
<gene>
    <name evidence="2" type="ORF">KDL28_01285</name>
</gene>
<feature type="domain" description="NADP-dependent oxidoreductase" evidence="1">
    <location>
        <begin position="16"/>
        <end position="318"/>
    </location>
</feature>
<dbReference type="RefSeq" id="WP_252435265.1">
    <property type="nucleotide sequence ID" value="NZ_JAGSOV010000005.1"/>
</dbReference>
<dbReference type="InterPro" id="IPR050523">
    <property type="entry name" value="AKR_Detox_Biosynth"/>
</dbReference>
<protein>
    <submittedName>
        <fullName evidence="2">Aldo/keto reductase</fullName>
    </submittedName>
</protein>
<reference evidence="2" key="1">
    <citation type="submission" date="2021-04" db="EMBL/GenBank/DDBJ databases">
        <title>Pseudonocardia sp. nov., isolated from sandy soil of mangrove forest.</title>
        <authorList>
            <person name="Zan Z."/>
            <person name="Huang R."/>
            <person name="Liu W."/>
        </authorList>
    </citation>
    <scope>NUCLEOTIDE SEQUENCE</scope>
    <source>
        <strain evidence="2">S2-4</strain>
    </source>
</reference>
<organism evidence="2 3">
    <name type="scientific">Pseudonocardia humida</name>
    <dbReference type="NCBI Taxonomy" id="2800819"/>
    <lineage>
        <taxon>Bacteria</taxon>
        <taxon>Bacillati</taxon>
        <taxon>Actinomycetota</taxon>
        <taxon>Actinomycetes</taxon>
        <taxon>Pseudonocardiales</taxon>
        <taxon>Pseudonocardiaceae</taxon>
        <taxon>Pseudonocardia</taxon>
    </lineage>
</organism>
<evidence type="ECO:0000259" key="1">
    <source>
        <dbReference type="Pfam" id="PF00248"/>
    </source>
</evidence>
<dbReference type="PANTHER" id="PTHR43364:SF18">
    <property type="entry name" value="OXIDOREDUCTASE"/>
    <property type="match status" value="1"/>
</dbReference>
<comment type="caution">
    <text evidence="2">The sequence shown here is derived from an EMBL/GenBank/DDBJ whole genome shotgun (WGS) entry which is preliminary data.</text>
</comment>
<sequence>MEYRQLGRSGLRVSTITLGTMGFGGTGFAEVVGKIDVADARRQIALARDAGVNLIDTADVYSSGLSEEILGQALGADRDEVLVATKVRMPMGAGPNDAGLSRHHVIRAAEASLRRLGTDHIDLYQVHEWDGQTPLEETLDALDALVRSGKVRYIGASNYAAWQLMKALGVAERTGTARFASQQIYYSLQARDAEDELVPLSIDQGLGILVWSPIAGGLLSGKYRRGAQAPEGSRHLTDWDEPPVHDEDKLYDTIEELVAIGEARGVSAARVALAYLIAKPAVTSVIVGARTEEQLADNLAAAELALTDDEVARLDAVSAQPLRYPYWHQAKTARDRLGPADLSLLGRHLS</sequence>
<dbReference type="InterPro" id="IPR036812">
    <property type="entry name" value="NAD(P)_OxRdtase_dom_sf"/>
</dbReference>
<dbReference type="PANTHER" id="PTHR43364">
    <property type="entry name" value="NADH-SPECIFIC METHYLGLYOXAL REDUCTASE-RELATED"/>
    <property type="match status" value="1"/>
</dbReference>
<dbReference type="CDD" id="cd19091">
    <property type="entry name" value="AKR_PsAKR"/>
    <property type="match status" value="1"/>
</dbReference>
<dbReference type="SUPFAM" id="SSF51430">
    <property type="entry name" value="NAD(P)-linked oxidoreductase"/>
    <property type="match status" value="1"/>
</dbReference>
<evidence type="ECO:0000313" key="2">
    <source>
        <dbReference type="EMBL" id="MCO1653680.1"/>
    </source>
</evidence>
<dbReference type="InterPro" id="IPR023210">
    <property type="entry name" value="NADP_OxRdtase_dom"/>
</dbReference>
<evidence type="ECO:0000313" key="3">
    <source>
        <dbReference type="Proteomes" id="UP001165283"/>
    </source>
</evidence>
<dbReference type="PRINTS" id="PR00069">
    <property type="entry name" value="ALDKETRDTASE"/>
</dbReference>